<accession>A0ABR3B075</accession>
<protein>
    <recommendedName>
        <fullName evidence="2">Transcriptional regulatory protein RXT2 N-terminal domain-containing protein</fullName>
    </recommendedName>
</protein>
<feature type="compositionally biased region" description="Polar residues" evidence="1">
    <location>
        <begin position="263"/>
        <end position="280"/>
    </location>
</feature>
<organism evidence="3 4">
    <name type="scientific">Phycomyces blakesleeanus</name>
    <dbReference type="NCBI Taxonomy" id="4837"/>
    <lineage>
        <taxon>Eukaryota</taxon>
        <taxon>Fungi</taxon>
        <taxon>Fungi incertae sedis</taxon>
        <taxon>Mucoromycota</taxon>
        <taxon>Mucoromycotina</taxon>
        <taxon>Mucoromycetes</taxon>
        <taxon>Mucorales</taxon>
        <taxon>Phycomycetaceae</taxon>
        <taxon>Phycomyces</taxon>
    </lineage>
</organism>
<dbReference type="InterPro" id="IPR039602">
    <property type="entry name" value="Rxt2"/>
</dbReference>
<sequence>MDSSTEHPLSNLHSIGADRNLGSSTSTNTQQSAAPSAPLAHSVPAAKWIQDNEESDNDQIGLVPHNRGYKLKKWATSEAQFGGNKLRAPRKLAEESEYTKAGKKRTVVKRKKRRLDEEISDEEEDPYTLVNIEAILSPIESPTDIVRRPALRRIIQSRQVEGLAKTAMEFIEGEKNFNKILCRLCAILHHDDPRYLDLKFERTPEERRAKRHAGSKDNATKDIQENRAGGSGSGSVAGSGSGPGAGAGTGSGSGSGSGVGQAKISSMSVEEGPSSQSNDSVDAEAQEVVRRVRELLLENINFSNEYLLRLQGARDKLYKAHMQKDALWSQLCTIADEQDRRQNYRDSSNIGYN</sequence>
<evidence type="ECO:0000256" key="1">
    <source>
        <dbReference type="SAM" id="MobiDB-lite"/>
    </source>
</evidence>
<proteinExistence type="predicted"/>
<reference evidence="3 4" key="1">
    <citation type="submission" date="2024-04" db="EMBL/GenBank/DDBJ databases">
        <title>Symmetric and asymmetric DNA N6-adenine methylation regulates different biological responses in Mucorales.</title>
        <authorList>
            <consortium name="Lawrence Berkeley National Laboratory"/>
            <person name="Lax C."/>
            <person name="Mondo S.J."/>
            <person name="Osorio-Concepcion M."/>
            <person name="Muszewska A."/>
            <person name="Corrochano-Luque M."/>
            <person name="Gutierrez G."/>
            <person name="Riley R."/>
            <person name="Lipzen A."/>
            <person name="Guo J."/>
            <person name="Hundley H."/>
            <person name="Amirebrahimi M."/>
            <person name="Ng V."/>
            <person name="Lorenzo-Gutierrez D."/>
            <person name="Binder U."/>
            <person name="Yang J."/>
            <person name="Song Y."/>
            <person name="Canovas D."/>
            <person name="Navarro E."/>
            <person name="Freitag M."/>
            <person name="Gabaldon T."/>
            <person name="Grigoriev I.V."/>
            <person name="Corrochano L.M."/>
            <person name="Nicolas F.E."/>
            <person name="Garre V."/>
        </authorList>
    </citation>
    <scope>NUCLEOTIDE SEQUENCE [LARGE SCALE GENOMIC DNA]</scope>
    <source>
        <strain evidence="3 4">L51</strain>
    </source>
</reference>
<keyword evidence="4" id="KW-1185">Reference proteome</keyword>
<feature type="compositionally biased region" description="Gly residues" evidence="1">
    <location>
        <begin position="229"/>
        <end position="259"/>
    </location>
</feature>
<evidence type="ECO:0000313" key="4">
    <source>
        <dbReference type="Proteomes" id="UP001448207"/>
    </source>
</evidence>
<evidence type="ECO:0000313" key="3">
    <source>
        <dbReference type="EMBL" id="KAL0086532.1"/>
    </source>
</evidence>
<evidence type="ECO:0000259" key="2">
    <source>
        <dbReference type="Pfam" id="PF08595"/>
    </source>
</evidence>
<comment type="caution">
    <text evidence="3">The sequence shown here is derived from an EMBL/GenBank/DDBJ whole genome shotgun (WGS) entry which is preliminary data.</text>
</comment>
<gene>
    <name evidence="3" type="ORF">J3Q64DRAFT_1499045</name>
</gene>
<dbReference type="PANTHER" id="PTHR28232:SF1">
    <property type="entry name" value="TRANSCRIPTIONAL REGULATORY PROTEIN RXT2"/>
    <property type="match status" value="1"/>
</dbReference>
<feature type="compositionally biased region" description="Low complexity" evidence="1">
    <location>
        <begin position="23"/>
        <end position="37"/>
    </location>
</feature>
<feature type="compositionally biased region" description="Basic and acidic residues" evidence="1">
    <location>
        <begin position="204"/>
        <end position="225"/>
    </location>
</feature>
<dbReference type="Proteomes" id="UP001448207">
    <property type="component" value="Unassembled WGS sequence"/>
</dbReference>
<feature type="domain" description="Transcriptional regulatory protein RXT2 N-terminal" evidence="2">
    <location>
        <begin position="66"/>
        <end position="184"/>
    </location>
</feature>
<feature type="region of interest" description="Disordered" evidence="1">
    <location>
        <begin position="1"/>
        <end position="63"/>
    </location>
</feature>
<feature type="compositionally biased region" description="Polar residues" evidence="1">
    <location>
        <begin position="1"/>
        <end position="13"/>
    </location>
</feature>
<dbReference type="Pfam" id="PF08595">
    <property type="entry name" value="RXT2_N"/>
    <property type="match status" value="1"/>
</dbReference>
<dbReference type="PANTHER" id="PTHR28232">
    <property type="entry name" value="TRANSCRIPTIONAL REGULATORY PROTEIN RXT2"/>
    <property type="match status" value="1"/>
</dbReference>
<dbReference type="InterPro" id="IPR013904">
    <property type="entry name" value="RXT2_N"/>
</dbReference>
<feature type="region of interest" description="Disordered" evidence="1">
    <location>
        <begin position="204"/>
        <end position="283"/>
    </location>
</feature>
<name>A0ABR3B075_PHYBL</name>
<dbReference type="EMBL" id="JBCLYO010000008">
    <property type="protein sequence ID" value="KAL0086532.1"/>
    <property type="molecule type" value="Genomic_DNA"/>
</dbReference>